<dbReference type="InterPro" id="IPR017127">
    <property type="entry name" value="Ribosome_uL3_MTase"/>
</dbReference>
<evidence type="ECO:0000313" key="5">
    <source>
        <dbReference type="EMBL" id="STX29629.1"/>
    </source>
</evidence>
<evidence type="ECO:0000259" key="4">
    <source>
        <dbReference type="Pfam" id="PF05175"/>
    </source>
</evidence>
<dbReference type="CDD" id="cd02440">
    <property type="entry name" value="AdoMet_MTases"/>
    <property type="match status" value="1"/>
</dbReference>
<dbReference type="GO" id="GO:0009007">
    <property type="term" value="F:site-specific DNA-methyltransferase (adenine-specific) activity"/>
    <property type="evidence" value="ECO:0007669"/>
    <property type="project" value="UniProtKB-EC"/>
</dbReference>
<dbReference type="RefSeq" id="WP_115303304.1">
    <property type="nucleotide sequence ID" value="NZ_CAAAHO010000002.1"/>
</dbReference>
<name>A0A378I373_9GAMM</name>
<feature type="domain" description="Methyltransferase small" evidence="4">
    <location>
        <begin position="133"/>
        <end position="214"/>
    </location>
</feature>
<dbReference type="PANTHER" id="PTHR47806">
    <property type="entry name" value="50S RIBOSOMAL PROTEIN L3 GLUTAMINE METHYLTRANSFERASE"/>
    <property type="match status" value="1"/>
</dbReference>
<dbReference type="Proteomes" id="UP000254968">
    <property type="component" value="Unassembled WGS sequence"/>
</dbReference>
<keyword evidence="6" id="KW-1185">Reference proteome</keyword>
<dbReference type="SUPFAM" id="SSF53335">
    <property type="entry name" value="S-adenosyl-L-methionine-dependent methyltransferases"/>
    <property type="match status" value="1"/>
</dbReference>
<dbReference type="EMBL" id="UGNV01000001">
    <property type="protein sequence ID" value="STX29629.1"/>
    <property type="molecule type" value="Genomic_DNA"/>
</dbReference>
<keyword evidence="2 5" id="KW-0808">Transferase</keyword>
<dbReference type="InterPro" id="IPR004556">
    <property type="entry name" value="HemK-like"/>
</dbReference>
<protein>
    <submittedName>
        <fullName evidence="5">Adenine specific methylase</fullName>
        <ecNumber evidence="5">2.1.1.-</ecNumber>
        <ecNumber evidence="5">2.1.1.72</ecNumber>
    </submittedName>
</protein>
<dbReference type="PIRSF" id="PIRSF037167">
    <property type="entry name" value="Mtase_YfcB_prd"/>
    <property type="match status" value="1"/>
</dbReference>
<dbReference type="NCBIfam" id="TIGR00536">
    <property type="entry name" value="hemK_fam"/>
    <property type="match status" value="1"/>
</dbReference>
<evidence type="ECO:0000256" key="2">
    <source>
        <dbReference type="ARBA" id="ARBA00022679"/>
    </source>
</evidence>
<evidence type="ECO:0000313" key="6">
    <source>
        <dbReference type="Proteomes" id="UP000254968"/>
    </source>
</evidence>
<dbReference type="InterPro" id="IPR002052">
    <property type="entry name" value="DNA_methylase_N6_adenine_CS"/>
</dbReference>
<evidence type="ECO:0000256" key="3">
    <source>
        <dbReference type="ARBA" id="ARBA00022691"/>
    </source>
</evidence>
<dbReference type="Gene3D" id="3.40.50.150">
    <property type="entry name" value="Vaccinia Virus protein VP39"/>
    <property type="match status" value="1"/>
</dbReference>
<dbReference type="PROSITE" id="PS00092">
    <property type="entry name" value="N6_MTASE"/>
    <property type="match status" value="1"/>
</dbReference>
<dbReference type="GO" id="GO:0003676">
    <property type="term" value="F:nucleic acid binding"/>
    <property type="evidence" value="ECO:0007669"/>
    <property type="project" value="InterPro"/>
</dbReference>
<dbReference type="InterPro" id="IPR029063">
    <property type="entry name" value="SAM-dependent_MTases_sf"/>
</dbReference>
<reference evidence="5 6" key="1">
    <citation type="submission" date="2018-06" db="EMBL/GenBank/DDBJ databases">
        <authorList>
            <consortium name="Pathogen Informatics"/>
            <person name="Doyle S."/>
        </authorList>
    </citation>
    <scope>NUCLEOTIDE SEQUENCE [LARGE SCALE GENOMIC DNA]</scope>
    <source>
        <strain evidence="5 6">NCTC13315</strain>
    </source>
</reference>
<dbReference type="PANTHER" id="PTHR47806:SF1">
    <property type="entry name" value="RIBOSOMAL PROTEIN UL3 GLUTAMINE METHYLTRANSFERASE"/>
    <property type="match status" value="1"/>
</dbReference>
<dbReference type="EC" id="2.1.1.-" evidence="5"/>
<keyword evidence="3" id="KW-0949">S-adenosyl-L-methionine</keyword>
<dbReference type="GO" id="GO:0036009">
    <property type="term" value="F:protein-glutamine N-methyltransferase activity"/>
    <property type="evidence" value="ECO:0007669"/>
    <property type="project" value="InterPro"/>
</dbReference>
<organism evidence="5 6">
    <name type="scientific">Legionella beliardensis</name>
    <dbReference type="NCBI Taxonomy" id="91822"/>
    <lineage>
        <taxon>Bacteria</taxon>
        <taxon>Pseudomonadati</taxon>
        <taxon>Pseudomonadota</taxon>
        <taxon>Gammaproteobacteria</taxon>
        <taxon>Legionellales</taxon>
        <taxon>Legionellaceae</taxon>
        <taxon>Legionella</taxon>
    </lineage>
</organism>
<dbReference type="InterPro" id="IPR007848">
    <property type="entry name" value="Small_mtfrase_dom"/>
</dbReference>
<dbReference type="OrthoDB" id="9800643at2"/>
<dbReference type="NCBIfam" id="TIGR03533">
    <property type="entry name" value="L3_gln_methyl"/>
    <property type="match status" value="1"/>
</dbReference>
<sequence>MASVYDDVMQLNTIADFLRFGLTQANSHDLYYGHGTDNAWDDIRSLILGSLALPFDVEPFLLQTQLTTPEKQLLARQLERRIEERIPVPYLTKQTYFCDLHFYVDERVLIPRSPIAELIERQFSPWVDPFKVDRILDLCTGSGCIAIACSYAFPHAIIDAVDLSEEALQVATINCQRHQLDGIVNLIQSDCWQNVPKERYDIIISNPPYVGDAEMLTLPPEYLHEPDMALRTPSNGLAIVNEILSQAHNYLAKDGVLIVEVGNSEEELVKAYPDLSFTWLEFENGGQGVFLLTAQQLKDYFAS</sequence>
<dbReference type="Pfam" id="PF05175">
    <property type="entry name" value="MTS"/>
    <property type="match status" value="1"/>
</dbReference>
<keyword evidence="1 5" id="KW-0489">Methyltransferase</keyword>
<dbReference type="EC" id="2.1.1.72" evidence="5"/>
<accession>A0A378I373</accession>
<dbReference type="GO" id="GO:0032259">
    <property type="term" value="P:methylation"/>
    <property type="evidence" value="ECO:0007669"/>
    <property type="project" value="UniProtKB-KW"/>
</dbReference>
<proteinExistence type="predicted"/>
<dbReference type="AlphaFoldDB" id="A0A378I373"/>
<evidence type="ECO:0000256" key="1">
    <source>
        <dbReference type="ARBA" id="ARBA00022603"/>
    </source>
</evidence>
<dbReference type="GO" id="GO:0005829">
    <property type="term" value="C:cytosol"/>
    <property type="evidence" value="ECO:0007669"/>
    <property type="project" value="TreeGrafter"/>
</dbReference>
<gene>
    <name evidence="5" type="primary">prmB</name>
    <name evidence="5" type="ORF">NCTC13315_02175</name>
</gene>